<evidence type="ECO:0000256" key="15">
    <source>
        <dbReference type="RuleBase" id="RU003357"/>
    </source>
</evidence>
<dbReference type="PANTHER" id="PTHR32552:SF68">
    <property type="entry name" value="FERRICHROME OUTER MEMBRANE TRANSPORTER_PHAGE RECEPTOR"/>
    <property type="match status" value="1"/>
</dbReference>
<dbReference type="InterPro" id="IPR012910">
    <property type="entry name" value="Plug_dom"/>
</dbReference>
<keyword evidence="8" id="KW-0408">Iron</keyword>
<feature type="domain" description="TonB-dependent receptor-like beta-barrel" evidence="17">
    <location>
        <begin position="348"/>
        <end position="761"/>
    </location>
</feature>
<evidence type="ECO:0000256" key="7">
    <source>
        <dbReference type="ARBA" id="ARBA00022729"/>
    </source>
</evidence>
<feature type="domain" description="TonB-dependent receptor plug" evidence="18">
    <location>
        <begin position="157"/>
        <end position="250"/>
    </location>
</feature>
<gene>
    <name evidence="19" type="ORF">CQW49_07210</name>
</gene>
<evidence type="ECO:0000256" key="4">
    <source>
        <dbReference type="ARBA" id="ARBA00022452"/>
    </source>
</evidence>
<evidence type="ECO:0000256" key="5">
    <source>
        <dbReference type="ARBA" id="ARBA00022496"/>
    </source>
</evidence>
<dbReference type="PANTHER" id="PTHR32552">
    <property type="entry name" value="FERRICHROME IRON RECEPTOR-RELATED"/>
    <property type="match status" value="1"/>
</dbReference>
<dbReference type="Gene3D" id="2.40.170.20">
    <property type="entry name" value="TonB-dependent receptor, beta-barrel domain"/>
    <property type="match status" value="1"/>
</dbReference>
<dbReference type="InterPro" id="IPR000531">
    <property type="entry name" value="Beta-barrel_TonB"/>
</dbReference>
<keyword evidence="12 19" id="KW-0675">Receptor</keyword>
<dbReference type="GO" id="GO:0038023">
    <property type="term" value="F:signaling receptor activity"/>
    <property type="evidence" value="ECO:0007669"/>
    <property type="project" value="InterPro"/>
</dbReference>
<dbReference type="InterPro" id="IPR039426">
    <property type="entry name" value="TonB-dep_rcpt-like"/>
</dbReference>
<dbReference type="Pfam" id="PF07715">
    <property type="entry name" value="Plug"/>
    <property type="match status" value="1"/>
</dbReference>
<feature type="compositionally biased region" description="Low complexity" evidence="16">
    <location>
        <begin position="18"/>
        <end position="33"/>
    </location>
</feature>
<keyword evidence="4 14" id="KW-1134">Transmembrane beta strand</keyword>
<evidence type="ECO:0000259" key="18">
    <source>
        <dbReference type="Pfam" id="PF07715"/>
    </source>
</evidence>
<dbReference type="PROSITE" id="PS52016">
    <property type="entry name" value="TONB_DEPENDENT_REC_3"/>
    <property type="match status" value="1"/>
</dbReference>
<evidence type="ECO:0000256" key="13">
    <source>
        <dbReference type="ARBA" id="ARBA00023237"/>
    </source>
</evidence>
<dbReference type="GO" id="GO:0009279">
    <property type="term" value="C:cell outer membrane"/>
    <property type="evidence" value="ECO:0007669"/>
    <property type="project" value="UniProtKB-SubCell"/>
</dbReference>
<accession>A0A2D2CY75</accession>
<reference evidence="20" key="1">
    <citation type="submission" date="2017-10" db="EMBL/GenBank/DDBJ databases">
        <title>Completed PacBio SMRT sequence of Methylosinus trichosporium OB3b reveals presence of a third large plasmid.</title>
        <authorList>
            <person name="Charles T.C."/>
            <person name="Lynch M.D.J."/>
            <person name="Heil J.R."/>
            <person name="Cheng J."/>
        </authorList>
    </citation>
    <scope>NUCLEOTIDE SEQUENCE [LARGE SCALE GENOMIC DNA]</scope>
    <source>
        <strain evidence="20">OB3b</strain>
    </source>
</reference>
<dbReference type="NCBIfam" id="TIGR01783">
    <property type="entry name" value="TonB-siderophor"/>
    <property type="match status" value="1"/>
</dbReference>
<dbReference type="AlphaFoldDB" id="A0A2D2CY75"/>
<evidence type="ECO:0000313" key="20">
    <source>
        <dbReference type="Proteomes" id="UP000230709"/>
    </source>
</evidence>
<dbReference type="SUPFAM" id="SSF56935">
    <property type="entry name" value="Porins"/>
    <property type="match status" value="1"/>
</dbReference>
<dbReference type="InterPro" id="IPR010105">
    <property type="entry name" value="TonB_sidphr_rcpt"/>
</dbReference>
<evidence type="ECO:0000256" key="12">
    <source>
        <dbReference type="ARBA" id="ARBA00023170"/>
    </source>
</evidence>
<evidence type="ECO:0000256" key="2">
    <source>
        <dbReference type="ARBA" id="ARBA00009810"/>
    </source>
</evidence>
<evidence type="ECO:0000256" key="6">
    <source>
        <dbReference type="ARBA" id="ARBA00022692"/>
    </source>
</evidence>
<dbReference type="EMBL" id="CP023737">
    <property type="protein sequence ID" value="ATQ67700.1"/>
    <property type="molecule type" value="Genomic_DNA"/>
</dbReference>
<dbReference type="Gene3D" id="2.170.130.10">
    <property type="entry name" value="TonB-dependent receptor, plug domain"/>
    <property type="match status" value="1"/>
</dbReference>
<dbReference type="GO" id="GO:0015344">
    <property type="term" value="F:siderophore uptake transmembrane transporter activity"/>
    <property type="evidence" value="ECO:0007669"/>
    <property type="project" value="TreeGrafter"/>
</dbReference>
<name>A0A2D2CY75_METT3</name>
<dbReference type="Pfam" id="PF00593">
    <property type="entry name" value="TonB_dep_Rec_b-barrel"/>
    <property type="match status" value="1"/>
</dbReference>
<feature type="region of interest" description="Disordered" evidence="16">
    <location>
        <begin position="17"/>
        <end position="36"/>
    </location>
</feature>
<evidence type="ECO:0000256" key="8">
    <source>
        <dbReference type="ARBA" id="ARBA00023004"/>
    </source>
</evidence>
<evidence type="ECO:0000313" key="19">
    <source>
        <dbReference type="EMBL" id="ATQ67700.1"/>
    </source>
</evidence>
<keyword evidence="5" id="KW-0410">Iron transport</keyword>
<keyword evidence="9" id="KW-0406">Ion transport</keyword>
<dbReference type="CDD" id="cd01347">
    <property type="entry name" value="ligand_gated_channel"/>
    <property type="match status" value="1"/>
</dbReference>
<evidence type="ECO:0000256" key="10">
    <source>
        <dbReference type="ARBA" id="ARBA00023077"/>
    </source>
</evidence>
<evidence type="ECO:0000256" key="9">
    <source>
        <dbReference type="ARBA" id="ARBA00023065"/>
    </source>
</evidence>
<evidence type="ECO:0000256" key="1">
    <source>
        <dbReference type="ARBA" id="ARBA00004571"/>
    </source>
</evidence>
<comment type="subcellular location">
    <subcellularLocation>
        <location evidence="1 14">Cell outer membrane</location>
        <topology evidence="1 14">Multi-pass membrane protein</topology>
    </subcellularLocation>
</comment>
<keyword evidence="6 14" id="KW-0812">Transmembrane</keyword>
<keyword evidence="7" id="KW-0732">Signal</keyword>
<organism evidence="19 20">
    <name type="scientific">Methylosinus trichosporium (strain ATCC 35070 / NCIMB 11131 / UNIQEM 75 / OB3b)</name>
    <dbReference type="NCBI Taxonomy" id="595536"/>
    <lineage>
        <taxon>Bacteria</taxon>
        <taxon>Pseudomonadati</taxon>
        <taxon>Pseudomonadota</taxon>
        <taxon>Alphaproteobacteria</taxon>
        <taxon>Hyphomicrobiales</taxon>
        <taxon>Methylocystaceae</taxon>
        <taxon>Methylosinus</taxon>
    </lineage>
</organism>
<protein>
    <submittedName>
        <fullName evidence="19">TonB-dependent receptor</fullName>
    </submittedName>
</protein>
<keyword evidence="3 14" id="KW-0813">Transport</keyword>
<sequence>MKQGRSAWRIYARGGSGWTSRPGSPSRSRVGGWRPDDIRGPESCAANGLSSICGTTPSSRIFVPIKNAMINLQRKNGLMSTSRSLLIFMLQAGASAPAILVLASSPQARAQSPETLPTIEVGPQRAATGKARSTDPSAQSYIREQAQSTLKLAAPIHDVPLSVQFVTRRVIEERQALTVRQAIETVSGVESSNAFPGSLSFRIRGFNDAGANLRDGFRETSNQQDVQGIDRIEVLKGPASVLYGGSVASGGVVNIVTKTPLDANFLHVDIASGSYGLVRPTFDLNRDLTGDHSLLMRLDGAIDRSHTIKQFGEQENVFLNPSILWRATEQDTLLLRGQWFNSGFSYGAYQAPLAQQTLALPLSFSYMDPNQSQSHKDAERVSLEWTHKFDSGVKLRVGMNVSDVNYSLGTDRFSRLSVAANGYTLSRSVQSGPAWVQDYDWQNELSGSFTTGPLQHDWLVGAEAYWSLNHTIGYAVAVPTLNLLSPVYDVAIGAPKLSSNTRSRVGDFAGYVQDFVTLAPQWRLLAGVRYDSITTSSLNQLSATPWSLNHAQRFSPRFGLNFEPIPDTALYFNWSNSFVPTTSTTSSGSPLPPSASQQWEVGVKQKAFDNRVQATLALYQLTRSNVPTTDPTNSLYSVASGLQRSRGVELDVAGEIAPGWNIVLSYAHTLAKVLQDNRLPVGDLLAGVPRHSGNLWTTYEFQPDSSLHGFGLGAGLRAETQREAALPNTFLLPGYVRLDASAWYRFDVGRQPFKLQVNFQNMTNRQIYDTDGAFTLRPMQPFTAIAKLSTEF</sequence>
<dbReference type="Proteomes" id="UP000230709">
    <property type="component" value="Chromosome"/>
</dbReference>
<evidence type="ECO:0000259" key="17">
    <source>
        <dbReference type="Pfam" id="PF00593"/>
    </source>
</evidence>
<dbReference type="InterPro" id="IPR037066">
    <property type="entry name" value="Plug_dom_sf"/>
</dbReference>
<dbReference type="KEGG" id="mtw:CQW49_07210"/>
<evidence type="ECO:0000256" key="16">
    <source>
        <dbReference type="SAM" id="MobiDB-lite"/>
    </source>
</evidence>
<comment type="similarity">
    <text evidence="2 14 15">Belongs to the TonB-dependent receptor family.</text>
</comment>
<dbReference type="GO" id="GO:0015891">
    <property type="term" value="P:siderophore transport"/>
    <property type="evidence" value="ECO:0007669"/>
    <property type="project" value="InterPro"/>
</dbReference>
<keyword evidence="20" id="KW-1185">Reference proteome</keyword>
<keyword evidence="13 14" id="KW-0998">Cell outer membrane</keyword>
<evidence type="ECO:0000256" key="14">
    <source>
        <dbReference type="PROSITE-ProRule" id="PRU01360"/>
    </source>
</evidence>
<proteinExistence type="inferred from homology"/>
<dbReference type="STRING" id="595536.GCA_000178815_03713"/>
<keyword evidence="10 15" id="KW-0798">TonB box</keyword>
<evidence type="ECO:0000256" key="11">
    <source>
        <dbReference type="ARBA" id="ARBA00023136"/>
    </source>
</evidence>
<keyword evidence="11 14" id="KW-0472">Membrane</keyword>
<dbReference type="InterPro" id="IPR036942">
    <property type="entry name" value="Beta-barrel_TonB_sf"/>
</dbReference>
<evidence type="ECO:0000256" key="3">
    <source>
        <dbReference type="ARBA" id="ARBA00022448"/>
    </source>
</evidence>